<feature type="transmembrane region" description="Helical" evidence="1">
    <location>
        <begin position="66"/>
        <end position="87"/>
    </location>
</feature>
<protein>
    <submittedName>
        <fullName evidence="2">Uncharacterized protein</fullName>
    </submittedName>
</protein>
<name>A0ABT0A0E4_9GAMM</name>
<evidence type="ECO:0000313" key="2">
    <source>
        <dbReference type="EMBL" id="MCJ0824448.1"/>
    </source>
</evidence>
<evidence type="ECO:0000256" key="1">
    <source>
        <dbReference type="SAM" id="Phobius"/>
    </source>
</evidence>
<sequence length="91" mass="9801">MDKSQAEAIATAMLEPDTKAQEQVRRKRLAEAKSLAKRRKVAWFVLAGALLGAVAAQLTGHRITEGIIWGGIPGAIAGWLFVTWAGYRSAP</sequence>
<keyword evidence="3" id="KW-1185">Reference proteome</keyword>
<keyword evidence="1" id="KW-1133">Transmembrane helix</keyword>
<comment type="caution">
    <text evidence="2">The sequence shown here is derived from an EMBL/GenBank/DDBJ whole genome shotgun (WGS) entry which is preliminary data.</text>
</comment>
<dbReference type="EMBL" id="JALGCL010000001">
    <property type="protein sequence ID" value="MCJ0824448.1"/>
    <property type="molecule type" value="Genomic_DNA"/>
</dbReference>
<evidence type="ECO:0000313" key="3">
    <source>
        <dbReference type="Proteomes" id="UP001165423"/>
    </source>
</evidence>
<reference evidence="2 3" key="1">
    <citation type="submission" date="2022-03" db="EMBL/GenBank/DDBJ databases">
        <title>Luteimonas soily sp. nov., a novel bacterium isolated from the soil.</title>
        <authorList>
            <person name="Zhang X."/>
        </authorList>
    </citation>
    <scope>NUCLEOTIDE SEQUENCE [LARGE SCALE GENOMIC DNA]</scope>
    <source>
        <strain evidence="2 3">50</strain>
    </source>
</reference>
<proteinExistence type="predicted"/>
<feature type="transmembrane region" description="Helical" evidence="1">
    <location>
        <begin position="41"/>
        <end position="60"/>
    </location>
</feature>
<gene>
    <name evidence="2" type="ORF">MQC88_00490</name>
</gene>
<keyword evidence="1" id="KW-0812">Transmembrane</keyword>
<accession>A0ABT0A0E4</accession>
<dbReference type="RefSeq" id="WP_243318185.1">
    <property type="nucleotide sequence ID" value="NZ_JALGCL010000001.1"/>
</dbReference>
<dbReference type="Proteomes" id="UP001165423">
    <property type="component" value="Unassembled WGS sequence"/>
</dbReference>
<keyword evidence="1" id="KW-0472">Membrane</keyword>
<organism evidence="2 3">
    <name type="scientific">Cognatiluteimonas sedimenti</name>
    <dbReference type="NCBI Taxonomy" id="2927791"/>
    <lineage>
        <taxon>Bacteria</taxon>
        <taxon>Pseudomonadati</taxon>
        <taxon>Pseudomonadota</taxon>
        <taxon>Gammaproteobacteria</taxon>
        <taxon>Lysobacterales</taxon>
        <taxon>Lysobacteraceae</taxon>
        <taxon>Cognatiluteimonas</taxon>
    </lineage>
</organism>